<protein>
    <submittedName>
        <fullName evidence="1">NAM7-nonsense-mediated mRNA decay</fullName>
    </submittedName>
</protein>
<accession>A0A8H4JBE3</accession>
<dbReference type="EMBL" id="JAADJF010000589">
    <property type="protein sequence ID" value="KAF4415217.1"/>
    <property type="molecule type" value="Genomic_DNA"/>
</dbReference>
<organism evidence="1 2">
    <name type="scientific">Fusarium acutatum</name>
    <dbReference type="NCBI Taxonomy" id="78861"/>
    <lineage>
        <taxon>Eukaryota</taxon>
        <taxon>Fungi</taxon>
        <taxon>Dikarya</taxon>
        <taxon>Ascomycota</taxon>
        <taxon>Pezizomycotina</taxon>
        <taxon>Sordariomycetes</taxon>
        <taxon>Hypocreomycetidae</taxon>
        <taxon>Hypocreales</taxon>
        <taxon>Nectriaceae</taxon>
        <taxon>Fusarium</taxon>
        <taxon>Fusarium fujikuroi species complex</taxon>
    </lineage>
</organism>
<dbReference type="AlphaFoldDB" id="A0A8H4JBE3"/>
<gene>
    <name evidence="1" type="ORF">FACUT_13579</name>
</gene>
<keyword evidence="2" id="KW-1185">Reference proteome</keyword>
<reference evidence="1 2" key="1">
    <citation type="submission" date="2020-01" db="EMBL/GenBank/DDBJ databases">
        <title>Identification and distribution of gene clusters putatively required for synthesis of sphingolipid metabolism inhibitors in phylogenetically diverse species of the filamentous fungus Fusarium.</title>
        <authorList>
            <person name="Kim H.-S."/>
            <person name="Busman M."/>
            <person name="Brown D.W."/>
            <person name="Divon H."/>
            <person name="Uhlig S."/>
            <person name="Proctor R.H."/>
        </authorList>
    </citation>
    <scope>NUCLEOTIDE SEQUENCE [LARGE SCALE GENOMIC DNA]</scope>
    <source>
        <strain evidence="1 2">NRRL 13308</strain>
    </source>
</reference>
<sequence length="157" mass="17956">MRNLDLWLEQEQIDTTETLPLFSKEPRDYSMPRLSDILSHSDPSWLIDIVRGNDMSVLTRLDSVEQYQQVFKLARKASDEQFHMRCFEYMLSNIEEAVVDHKELLNAMLQVLTTEPTQAITFTPFLSSYTIGGVSLADSTGIHLVRQHHGPAYLGAI</sequence>
<name>A0A8H4JBE3_9HYPO</name>
<evidence type="ECO:0000313" key="1">
    <source>
        <dbReference type="EMBL" id="KAF4415217.1"/>
    </source>
</evidence>
<dbReference type="OrthoDB" id="6513042at2759"/>
<dbReference type="Proteomes" id="UP000536711">
    <property type="component" value="Unassembled WGS sequence"/>
</dbReference>
<evidence type="ECO:0000313" key="2">
    <source>
        <dbReference type="Proteomes" id="UP000536711"/>
    </source>
</evidence>
<comment type="caution">
    <text evidence="1">The sequence shown here is derived from an EMBL/GenBank/DDBJ whole genome shotgun (WGS) entry which is preliminary data.</text>
</comment>
<proteinExistence type="predicted"/>